<dbReference type="InterPro" id="IPR003439">
    <property type="entry name" value="ABC_transporter-like_ATP-bd"/>
</dbReference>
<accession>A0A385AHA2</accession>
<keyword evidence="4" id="KW-0645">Protease</keyword>
<dbReference type="PROSITE" id="PS50893">
    <property type="entry name" value="ABC_TRANSPORTER_2"/>
    <property type="match status" value="1"/>
</dbReference>
<geneLocation type="plasmid" evidence="14 15">
    <name>p-1.1928_5</name>
</geneLocation>
<dbReference type="InterPro" id="IPR027417">
    <property type="entry name" value="P-loop_NTPase"/>
</dbReference>
<dbReference type="Pfam" id="PF00005">
    <property type="entry name" value="ABC_tran"/>
    <property type="match status" value="1"/>
</dbReference>
<keyword evidence="14" id="KW-0614">Plasmid</keyword>
<feature type="transmembrane region" description="Helical" evidence="11">
    <location>
        <begin position="12"/>
        <end position="38"/>
    </location>
</feature>
<evidence type="ECO:0000256" key="8">
    <source>
        <dbReference type="ARBA" id="ARBA00022840"/>
    </source>
</evidence>
<feature type="transmembrane region" description="Helical" evidence="11">
    <location>
        <begin position="235"/>
        <end position="260"/>
    </location>
</feature>
<evidence type="ECO:0000256" key="10">
    <source>
        <dbReference type="ARBA" id="ARBA00023136"/>
    </source>
</evidence>
<dbReference type="GO" id="GO:0008234">
    <property type="term" value="F:cysteine-type peptidase activity"/>
    <property type="evidence" value="ECO:0007669"/>
    <property type="project" value="UniProtKB-KW"/>
</dbReference>
<dbReference type="PANTHER" id="PTHR43394">
    <property type="entry name" value="ATP-DEPENDENT PERMEASE MDL1, MITOCHONDRIAL"/>
    <property type="match status" value="1"/>
</dbReference>
<dbReference type="GO" id="GO:0006508">
    <property type="term" value="P:proteolysis"/>
    <property type="evidence" value="ECO:0007669"/>
    <property type="project" value="UniProtKB-KW"/>
</dbReference>
<dbReference type="InterPro" id="IPR036640">
    <property type="entry name" value="ABC1_TM_sf"/>
</dbReference>
<dbReference type="FunFam" id="3.40.50.300:FF:000299">
    <property type="entry name" value="ABC transporter ATP-binding protein/permease"/>
    <property type="match status" value="1"/>
</dbReference>
<dbReference type="GO" id="GO:0005886">
    <property type="term" value="C:plasma membrane"/>
    <property type="evidence" value="ECO:0007669"/>
    <property type="project" value="UniProtKB-SubCell"/>
</dbReference>
<keyword evidence="2" id="KW-0813">Transport</keyword>
<keyword evidence="3" id="KW-1003">Cell membrane</keyword>
<evidence type="ECO:0000256" key="11">
    <source>
        <dbReference type="SAM" id="Phobius"/>
    </source>
</evidence>
<name>A0A385AHA2_LATCU</name>
<keyword evidence="7" id="KW-0788">Thiol protease</keyword>
<dbReference type="GO" id="GO:0005524">
    <property type="term" value="F:ATP binding"/>
    <property type="evidence" value="ECO:0007669"/>
    <property type="project" value="UniProtKB-KW"/>
</dbReference>
<dbReference type="PROSITE" id="PS50929">
    <property type="entry name" value="ABC_TM1F"/>
    <property type="match status" value="1"/>
</dbReference>
<dbReference type="Proteomes" id="UP000257607">
    <property type="component" value="Plasmid p-1.1928_5"/>
</dbReference>
<dbReference type="SMART" id="SM00382">
    <property type="entry name" value="AAA"/>
    <property type="match status" value="1"/>
</dbReference>
<dbReference type="CDD" id="cd18551">
    <property type="entry name" value="ABC_6TM_LmrA_like"/>
    <property type="match status" value="1"/>
</dbReference>
<evidence type="ECO:0000259" key="13">
    <source>
        <dbReference type="PROSITE" id="PS50929"/>
    </source>
</evidence>
<dbReference type="RefSeq" id="WP_116843868.1">
    <property type="nucleotide sequence ID" value="NZ_CP031008.1"/>
</dbReference>
<organism evidence="14 15">
    <name type="scientific">Latilactobacillus curvatus</name>
    <name type="common">Lactobacillus curvatus</name>
    <dbReference type="NCBI Taxonomy" id="28038"/>
    <lineage>
        <taxon>Bacteria</taxon>
        <taxon>Bacillati</taxon>
        <taxon>Bacillota</taxon>
        <taxon>Bacilli</taxon>
        <taxon>Lactobacillales</taxon>
        <taxon>Lactobacillaceae</taxon>
        <taxon>Latilactobacillus</taxon>
    </lineage>
</organism>
<reference evidence="14 15" key="1">
    <citation type="submission" date="2018-07" db="EMBL/GenBank/DDBJ databases">
        <title>Lactobacillus curvatus genome sequence.</title>
        <authorList>
            <person name="Prechtl R."/>
        </authorList>
    </citation>
    <scope>NUCLEOTIDE SEQUENCE [LARGE SCALE GENOMIC DNA]</scope>
    <source>
        <strain evidence="14 15">TMW 1.1928</strain>
        <plasmid evidence="14 15">p-1.1928_5</plasmid>
    </source>
</reference>
<evidence type="ECO:0000313" key="15">
    <source>
        <dbReference type="Proteomes" id="UP000257607"/>
    </source>
</evidence>
<comment type="subcellular location">
    <subcellularLocation>
        <location evidence="1">Cell membrane</location>
        <topology evidence="1">Multi-pass membrane protein</topology>
    </subcellularLocation>
</comment>
<feature type="transmembrane region" description="Helical" evidence="11">
    <location>
        <begin position="157"/>
        <end position="177"/>
    </location>
</feature>
<evidence type="ECO:0000256" key="5">
    <source>
        <dbReference type="ARBA" id="ARBA00022692"/>
    </source>
</evidence>
<keyword evidence="8 14" id="KW-0067">ATP-binding</keyword>
<dbReference type="InterPro" id="IPR011527">
    <property type="entry name" value="ABC1_TM_dom"/>
</dbReference>
<evidence type="ECO:0000313" key="14">
    <source>
        <dbReference type="EMBL" id="AXN36924.1"/>
    </source>
</evidence>
<keyword evidence="9 11" id="KW-1133">Transmembrane helix</keyword>
<dbReference type="Pfam" id="PF00664">
    <property type="entry name" value="ABC_membrane"/>
    <property type="match status" value="1"/>
</dbReference>
<proteinExistence type="predicted"/>
<evidence type="ECO:0000256" key="7">
    <source>
        <dbReference type="ARBA" id="ARBA00022807"/>
    </source>
</evidence>
<dbReference type="AlphaFoldDB" id="A0A385AHA2"/>
<dbReference type="Gene3D" id="1.20.1560.10">
    <property type="entry name" value="ABC transporter type 1, transmembrane domain"/>
    <property type="match status" value="1"/>
</dbReference>
<evidence type="ECO:0000256" key="2">
    <source>
        <dbReference type="ARBA" id="ARBA00022448"/>
    </source>
</evidence>
<dbReference type="PANTHER" id="PTHR43394:SF1">
    <property type="entry name" value="ATP-BINDING CASSETTE SUB-FAMILY B MEMBER 10, MITOCHONDRIAL"/>
    <property type="match status" value="1"/>
</dbReference>
<keyword evidence="5 11" id="KW-0812">Transmembrane</keyword>
<evidence type="ECO:0000256" key="1">
    <source>
        <dbReference type="ARBA" id="ARBA00004651"/>
    </source>
</evidence>
<keyword evidence="7" id="KW-0378">Hydrolase</keyword>
<feature type="domain" description="ABC transporter" evidence="12">
    <location>
        <begin position="332"/>
        <end position="567"/>
    </location>
</feature>
<evidence type="ECO:0000256" key="3">
    <source>
        <dbReference type="ARBA" id="ARBA00022475"/>
    </source>
</evidence>
<protein>
    <submittedName>
        <fullName evidence="14">ABC transporter ATP-binding protein</fullName>
    </submittedName>
</protein>
<dbReference type="GO" id="GO:0016887">
    <property type="term" value="F:ATP hydrolysis activity"/>
    <property type="evidence" value="ECO:0007669"/>
    <property type="project" value="InterPro"/>
</dbReference>
<sequence length="570" mass="63767">MVKNINRIISKGILYKMIFPLLMGIIGTIVTIFIPFGLKLVVDGFIQKKSVSVVALFILAMLFLVRLFCQILSAYFFQKIGVSLVYDLRKILIDRFLYLKKRFFKTTNSAEIASILTNDTALVYALISQNIPQIISNLILLIGIGVVLVVFNFKLTLVLLCMIPLFMLLYIPLGKIISNNSKVMQETLADLNGFGYFISKFSNLIKVSLAENFEKDKGYRLNKRLNEVGVSQAKVFSIIAPIVASISLVGVVAVILIGLYDVSRGSMTVGSLVAYLTLVMQFIEPLSGIGAEFSQMNVALGGIERILQIIDLENSEIENSEFGLIDIPFDSLCFDDVGFHYKDSQFQLENLKFKITRGESLVIVGPSGSGKTTLLSLIPRLYDFTEGDILIDGTSIKDIKLSYLRQNIGFLEQDYSLITGTIKDNLLYGLDKSRISDENLEQALKKSSLDLMEKNASIKLDTFVGENGNLLSNGQRQRIALARILLLDPEMLILDEFTSALDAESEFNVLDSINELESKIILIVAHRLTTIRKADKIIFLENGEITGFGDHESLLKTHREYANYINKEFK</sequence>
<feature type="transmembrane region" description="Helical" evidence="11">
    <location>
        <begin position="50"/>
        <end position="69"/>
    </location>
</feature>
<evidence type="ECO:0000256" key="9">
    <source>
        <dbReference type="ARBA" id="ARBA00022989"/>
    </source>
</evidence>
<dbReference type="InterPro" id="IPR039421">
    <property type="entry name" value="Type_1_exporter"/>
</dbReference>
<evidence type="ECO:0000256" key="6">
    <source>
        <dbReference type="ARBA" id="ARBA00022741"/>
    </source>
</evidence>
<dbReference type="SUPFAM" id="SSF90123">
    <property type="entry name" value="ABC transporter transmembrane region"/>
    <property type="match status" value="1"/>
</dbReference>
<keyword evidence="6" id="KW-0547">Nucleotide-binding</keyword>
<dbReference type="Gene3D" id="3.40.50.300">
    <property type="entry name" value="P-loop containing nucleotide triphosphate hydrolases"/>
    <property type="match status" value="1"/>
</dbReference>
<dbReference type="SUPFAM" id="SSF52540">
    <property type="entry name" value="P-loop containing nucleoside triphosphate hydrolases"/>
    <property type="match status" value="1"/>
</dbReference>
<dbReference type="GO" id="GO:0015421">
    <property type="term" value="F:ABC-type oligopeptide transporter activity"/>
    <property type="evidence" value="ECO:0007669"/>
    <property type="project" value="TreeGrafter"/>
</dbReference>
<dbReference type="InterPro" id="IPR003593">
    <property type="entry name" value="AAA+_ATPase"/>
</dbReference>
<evidence type="ECO:0000256" key="4">
    <source>
        <dbReference type="ARBA" id="ARBA00022670"/>
    </source>
</evidence>
<gene>
    <name evidence="14" type="ORF">DT351_11300</name>
</gene>
<feature type="transmembrane region" description="Helical" evidence="11">
    <location>
        <begin position="134"/>
        <end position="151"/>
    </location>
</feature>
<feature type="domain" description="ABC transmembrane type-1" evidence="13">
    <location>
        <begin position="21"/>
        <end position="296"/>
    </location>
</feature>
<keyword evidence="10 11" id="KW-0472">Membrane</keyword>
<dbReference type="EMBL" id="CP031008">
    <property type="protein sequence ID" value="AXN36924.1"/>
    <property type="molecule type" value="Genomic_DNA"/>
</dbReference>
<evidence type="ECO:0000259" key="12">
    <source>
        <dbReference type="PROSITE" id="PS50893"/>
    </source>
</evidence>